<protein>
    <submittedName>
        <fullName evidence="1">Uncharacterized protein</fullName>
    </submittedName>
</protein>
<dbReference type="RefSeq" id="XP_013084338.2">
    <property type="nucleotide sequence ID" value="XM_013228884.2"/>
</dbReference>
<gene>
    <name evidence="1" type="primary">106069267</name>
</gene>
<dbReference type="OrthoDB" id="10059362at2759"/>
<proteinExistence type="predicted"/>
<dbReference type="Proteomes" id="UP000076420">
    <property type="component" value="Unassembled WGS sequence"/>
</dbReference>
<reference evidence="1" key="1">
    <citation type="submission" date="2020-05" db="UniProtKB">
        <authorList>
            <consortium name="EnsemblMetazoa"/>
        </authorList>
    </citation>
    <scope>IDENTIFICATION</scope>
    <source>
        <strain evidence="1">BB02</strain>
    </source>
</reference>
<accession>A0A2C9L1N5</accession>
<dbReference type="KEGG" id="bgt:106069267"/>
<sequence length="167" mass="19778">MAANHLTAREVYRLQNAHEFRKLEKRINPDVETVWIIKKYDPNDERTIAPVPRYKLVTPRHEPVFIERHWIPKSETPFTVFRERTYSDPKIFHLSHPATRSQEWSTLRQMLPTFNSVSRVEQQNWGVSSSGIATPVIKMPERMPHINSCFTKYVDVMCQGHRGFKLY</sequence>
<dbReference type="VEuPathDB" id="VectorBase:BGLB025953"/>
<evidence type="ECO:0000313" key="1">
    <source>
        <dbReference type="EnsemblMetazoa" id="BGLB025953-PA"/>
    </source>
</evidence>
<dbReference type="VEuPathDB" id="VectorBase:BGLAX_034525"/>
<dbReference type="EnsemblMetazoa" id="BGLB025953-RA">
    <property type="protein sequence ID" value="BGLB025953-PA"/>
    <property type="gene ID" value="BGLB025953"/>
</dbReference>
<name>A0A2C9L1N5_BIOGL</name>
<evidence type="ECO:0000313" key="2">
    <source>
        <dbReference type="Proteomes" id="UP000076420"/>
    </source>
</evidence>
<organism evidence="1 2">
    <name type="scientific">Biomphalaria glabrata</name>
    <name type="common">Bloodfluke planorb</name>
    <name type="synonym">Freshwater snail</name>
    <dbReference type="NCBI Taxonomy" id="6526"/>
    <lineage>
        <taxon>Eukaryota</taxon>
        <taxon>Metazoa</taxon>
        <taxon>Spiralia</taxon>
        <taxon>Lophotrochozoa</taxon>
        <taxon>Mollusca</taxon>
        <taxon>Gastropoda</taxon>
        <taxon>Heterobranchia</taxon>
        <taxon>Euthyneura</taxon>
        <taxon>Panpulmonata</taxon>
        <taxon>Hygrophila</taxon>
        <taxon>Lymnaeoidea</taxon>
        <taxon>Planorbidae</taxon>
        <taxon>Biomphalaria</taxon>
    </lineage>
</organism>
<dbReference type="AlphaFoldDB" id="A0A2C9L1N5"/>